<sequence length="54" mass="5665">MRDSEDEGGDCGDGRGDDCGGNDVMGVSFGRPRKAVKPSSECLDKTLTGFPARD</sequence>
<feature type="compositionally biased region" description="Acidic residues" evidence="1">
    <location>
        <begin position="1"/>
        <end position="10"/>
    </location>
</feature>
<name>A0ABP9IGT2_9ACTN</name>
<accession>A0ABP9IGT2</accession>
<feature type="region of interest" description="Disordered" evidence="1">
    <location>
        <begin position="1"/>
        <end position="54"/>
    </location>
</feature>
<comment type="caution">
    <text evidence="2">The sequence shown here is derived from an EMBL/GenBank/DDBJ whole genome shotgun (WGS) entry which is preliminary data.</text>
</comment>
<protein>
    <submittedName>
        <fullName evidence="2">Uncharacterized protein</fullName>
    </submittedName>
</protein>
<keyword evidence="3" id="KW-1185">Reference proteome</keyword>
<gene>
    <name evidence="2" type="ORF">GCM10023335_08540</name>
</gene>
<evidence type="ECO:0000313" key="3">
    <source>
        <dbReference type="Proteomes" id="UP001501759"/>
    </source>
</evidence>
<organism evidence="2 3">
    <name type="scientific">Streptomyces siamensis</name>
    <dbReference type="NCBI Taxonomy" id="1274986"/>
    <lineage>
        <taxon>Bacteria</taxon>
        <taxon>Bacillati</taxon>
        <taxon>Actinomycetota</taxon>
        <taxon>Actinomycetes</taxon>
        <taxon>Kitasatosporales</taxon>
        <taxon>Streptomycetaceae</taxon>
        <taxon>Streptomyces</taxon>
    </lineage>
</organism>
<evidence type="ECO:0000256" key="1">
    <source>
        <dbReference type="SAM" id="MobiDB-lite"/>
    </source>
</evidence>
<evidence type="ECO:0000313" key="2">
    <source>
        <dbReference type="EMBL" id="GAA4997705.1"/>
    </source>
</evidence>
<dbReference type="EMBL" id="BAABKB010000002">
    <property type="protein sequence ID" value="GAA4997705.1"/>
    <property type="molecule type" value="Genomic_DNA"/>
</dbReference>
<proteinExistence type="predicted"/>
<reference evidence="3" key="1">
    <citation type="journal article" date="2019" name="Int. J. Syst. Evol. Microbiol.">
        <title>The Global Catalogue of Microorganisms (GCM) 10K type strain sequencing project: providing services to taxonomists for standard genome sequencing and annotation.</title>
        <authorList>
            <consortium name="The Broad Institute Genomics Platform"/>
            <consortium name="The Broad Institute Genome Sequencing Center for Infectious Disease"/>
            <person name="Wu L."/>
            <person name="Ma J."/>
        </authorList>
    </citation>
    <scope>NUCLEOTIDE SEQUENCE [LARGE SCALE GENOMIC DNA]</scope>
    <source>
        <strain evidence="3">JCM 18409</strain>
    </source>
</reference>
<dbReference type="Proteomes" id="UP001501759">
    <property type="component" value="Unassembled WGS sequence"/>
</dbReference>